<dbReference type="SMART" id="SM00895">
    <property type="entry name" value="FCD"/>
    <property type="match status" value="1"/>
</dbReference>
<dbReference type="Gene3D" id="1.20.120.530">
    <property type="entry name" value="GntR ligand-binding domain-like"/>
    <property type="match status" value="1"/>
</dbReference>
<dbReference type="Gene3D" id="1.10.10.10">
    <property type="entry name" value="Winged helix-like DNA-binding domain superfamily/Winged helix DNA-binding domain"/>
    <property type="match status" value="1"/>
</dbReference>
<dbReference type="SUPFAM" id="SSF46785">
    <property type="entry name" value="Winged helix' DNA-binding domain"/>
    <property type="match status" value="1"/>
</dbReference>
<accession>A0A5J5GID2</accession>
<name>A0A5J5GID2_9RHOB</name>
<dbReference type="CDD" id="cd07377">
    <property type="entry name" value="WHTH_GntR"/>
    <property type="match status" value="1"/>
</dbReference>
<keyword evidence="2" id="KW-0238">DNA-binding</keyword>
<dbReference type="RefSeq" id="WP_150445082.1">
    <property type="nucleotide sequence ID" value="NZ_VYQE01000003.1"/>
</dbReference>
<comment type="caution">
    <text evidence="5">The sequence shown here is derived from an EMBL/GenBank/DDBJ whole genome shotgun (WGS) entry which is preliminary data.</text>
</comment>
<dbReference type="InterPro" id="IPR011711">
    <property type="entry name" value="GntR_C"/>
</dbReference>
<reference evidence="5 6" key="1">
    <citation type="submission" date="2019-09" db="EMBL/GenBank/DDBJ databases">
        <authorList>
            <person name="Park J.-S."/>
            <person name="Choi H.-J."/>
        </authorList>
    </citation>
    <scope>NUCLEOTIDE SEQUENCE [LARGE SCALE GENOMIC DNA]</scope>
    <source>
        <strain evidence="5 6">176SS1-4</strain>
    </source>
</reference>
<dbReference type="Pfam" id="PF00392">
    <property type="entry name" value="GntR"/>
    <property type="match status" value="1"/>
</dbReference>
<protein>
    <submittedName>
        <fullName evidence="5">FadR family transcriptional regulator</fullName>
    </submittedName>
</protein>
<keyword evidence="6" id="KW-1185">Reference proteome</keyword>
<keyword evidence="1" id="KW-0805">Transcription regulation</keyword>
<dbReference type="Pfam" id="PF07729">
    <property type="entry name" value="FCD"/>
    <property type="match status" value="1"/>
</dbReference>
<dbReference type="PANTHER" id="PTHR43537:SF5">
    <property type="entry name" value="UXU OPERON TRANSCRIPTIONAL REGULATOR"/>
    <property type="match status" value="1"/>
</dbReference>
<dbReference type="SMART" id="SM00345">
    <property type="entry name" value="HTH_GNTR"/>
    <property type="match status" value="1"/>
</dbReference>
<dbReference type="PROSITE" id="PS50949">
    <property type="entry name" value="HTH_GNTR"/>
    <property type="match status" value="1"/>
</dbReference>
<dbReference type="SUPFAM" id="SSF48008">
    <property type="entry name" value="GntR ligand-binding domain-like"/>
    <property type="match status" value="1"/>
</dbReference>
<dbReference type="PRINTS" id="PR00035">
    <property type="entry name" value="HTHGNTR"/>
</dbReference>
<dbReference type="InterPro" id="IPR036388">
    <property type="entry name" value="WH-like_DNA-bd_sf"/>
</dbReference>
<evidence type="ECO:0000313" key="6">
    <source>
        <dbReference type="Proteomes" id="UP000326554"/>
    </source>
</evidence>
<evidence type="ECO:0000256" key="3">
    <source>
        <dbReference type="ARBA" id="ARBA00023163"/>
    </source>
</evidence>
<evidence type="ECO:0000256" key="1">
    <source>
        <dbReference type="ARBA" id="ARBA00023015"/>
    </source>
</evidence>
<proteinExistence type="predicted"/>
<dbReference type="InterPro" id="IPR000524">
    <property type="entry name" value="Tscrpt_reg_HTH_GntR"/>
</dbReference>
<dbReference type="InterPro" id="IPR008920">
    <property type="entry name" value="TF_FadR/GntR_C"/>
</dbReference>
<evidence type="ECO:0000259" key="4">
    <source>
        <dbReference type="PROSITE" id="PS50949"/>
    </source>
</evidence>
<dbReference type="AlphaFoldDB" id="A0A5J5GID2"/>
<dbReference type="EMBL" id="VYQE01000003">
    <property type="protein sequence ID" value="KAA9007800.1"/>
    <property type="molecule type" value="Genomic_DNA"/>
</dbReference>
<evidence type="ECO:0000256" key="2">
    <source>
        <dbReference type="ARBA" id="ARBA00023125"/>
    </source>
</evidence>
<keyword evidence="3" id="KW-0804">Transcription</keyword>
<organism evidence="5 6">
    <name type="scientific">Histidinibacterium aquaticum</name>
    <dbReference type="NCBI Taxonomy" id="2613962"/>
    <lineage>
        <taxon>Bacteria</taxon>
        <taxon>Pseudomonadati</taxon>
        <taxon>Pseudomonadota</taxon>
        <taxon>Alphaproteobacteria</taxon>
        <taxon>Rhodobacterales</taxon>
        <taxon>Paracoccaceae</taxon>
        <taxon>Histidinibacterium</taxon>
    </lineage>
</organism>
<gene>
    <name evidence="5" type="ORF">F3S47_09740</name>
</gene>
<dbReference type="GO" id="GO:0003677">
    <property type="term" value="F:DNA binding"/>
    <property type="evidence" value="ECO:0007669"/>
    <property type="project" value="UniProtKB-KW"/>
</dbReference>
<dbReference type="InterPro" id="IPR036390">
    <property type="entry name" value="WH_DNA-bd_sf"/>
</dbReference>
<feature type="domain" description="HTH gntR-type" evidence="4">
    <location>
        <begin position="14"/>
        <end position="84"/>
    </location>
</feature>
<dbReference type="GO" id="GO:0003700">
    <property type="term" value="F:DNA-binding transcription factor activity"/>
    <property type="evidence" value="ECO:0007669"/>
    <property type="project" value="InterPro"/>
</dbReference>
<dbReference type="Proteomes" id="UP000326554">
    <property type="component" value="Unassembled WGS sequence"/>
</dbReference>
<dbReference type="PANTHER" id="PTHR43537">
    <property type="entry name" value="TRANSCRIPTIONAL REGULATOR, GNTR FAMILY"/>
    <property type="match status" value="1"/>
</dbReference>
<evidence type="ECO:0000313" key="5">
    <source>
        <dbReference type="EMBL" id="KAA9007800.1"/>
    </source>
</evidence>
<sequence length="258" mass="29248">MPPVTTRSKDEPKLSRPVRVAEAIKDWVVEEGLSAGDRLPGETELIQRFGMAKGTIREAMRILEAQGLIKTRTGPGGGNFVHEVSRQRAKALLGNYFYFQDLTIGDIYELRLALEPRLAASLAGRLPEEALERLEATIAEYAEPSHDLEEEREQHIASLRFHAILAEQAENRLLGFVIDFMVNLLSDLTVYRKLYSPPNTELWSKGRDYQTRLLMALREGDGPAARAIMKAHMRTAWSLMQGQEAEVERRFITEWRGS</sequence>